<keyword evidence="2" id="KW-0732">Signal</keyword>
<feature type="compositionally biased region" description="Basic and acidic residues" evidence="1">
    <location>
        <begin position="178"/>
        <end position="221"/>
    </location>
</feature>
<keyword evidence="4" id="KW-1185">Reference proteome</keyword>
<dbReference type="EMBL" id="JACJKX010000004">
    <property type="protein sequence ID" value="MBM6928359.1"/>
    <property type="molecule type" value="Genomic_DNA"/>
</dbReference>
<protein>
    <recommendedName>
        <fullName evidence="5">TolA protein</fullName>
    </recommendedName>
</protein>
<name>A0ABS2GTT2_9BURK</name>
<proteinExistence type="predicted"/>
<reference evidence="3 4" key="1">
    <citation type="journal article" date="2021" name="Sci. Rep.">
        <title>The distribution of antibiotic resistance genes in chicken gut microbiota commensals.</title>
        <authorList>
            <person name="Juricova H."/>
            <person name="Matiasovicova J."/>
            <person name="Kubasova T."/>
            <person name="Cejkova D."/>
            <person name="Rychlik I."/>
        </authorList>
    </citation>
    <scope>NUCLEOTIDE SEQUENCE [LARGE SCALE GENOMIC DNA]</scope>
    <source>
        <strain evidence="3 4">An562</strain>
    </source>
</reference>
<evidence type="ECO:0000256" key="1">
    <source>
        <dbReference type="SAM" id="MobiDB-lite"/>
    </source>
</evidence>
<feature type="signal peptide" evidence="2">
    <location>
        <begin position="1"/>
        <end position="20"/>
    </location>
</feature>
<feature type="chain" id="PRO_5045244787" description="TolA protein" evidence="2">
    <location>
        <begin position="21"/>
        <end position="227"/>
    </location>
</feature>
<comment type="caution">
    <text evidence="3">The sequence shown here is derived from an EMBL/GenBank/DDBJ whole genome shotgun (WGS) entry which is preliminary data.</text>
</comment>
<accession>A0ABS2GTT2</accession>
<evidence type="ECO:0008006" key="5">
    <source>
        <dbReference type="Google" id="ProtNLM"/>
    </source>
</evidence>
<feature type="region of interest" description="Disordered" evidence="1">
    <location>
        <begin position="146"/>
        <end position="227"/>
    </location>
</feature>
<sequence>MYKKIVVGLISAAMAGLVYAAPDEDAEFKTPEELGWEAGVVAPSPLDPEYIDPEFKTLEEAEKAKAIGEAELKRIEKLRAGHNYLCQKKIFVNDCIDRAEGVLFKRSRIANKLIRQADHQIRIFKAQERRAKAAQDTPMPAKRATVKNNDDKVAKQNAKKAQEGANQAAYDAKLQAQEARRAQLEKEAAERKAKREARQAAYEAERQKREQAQKIQEEQNKKGGLFF</sequence>
<evidence type="ECO:0000313" key="4">
    <source>
        <dbReference type="Proteomes" id="UP000777002"/>
    </source>
</evidence>
<evidence type="ECO:0000256" key="2">
    <source>
        <dbReference type="SAM" id="SignalP"/>
    </source>
</evidence>
<dbReference type="RefSeq" id="WP_205049952.1">
    <property type="nucleotide sequence ID" value="NZ_JACJKX010000004.1"/>
</dbReference>
<organism evidence="3 4">
    <name type="scientific">Parasutterella secunda</name>
    <dbReference type="NCBI Taxonomy" id="626947"/>
    <lineage>
        <taxon>Bacteria</taxon>
        <taxon>Pseudomonadati</taxon>
        <taxon>Pseudomonadota</taxon>
        <taxon>Betaproteobacteria</taxon>
        <taxon>Burkholderiales</taxon>
        <taxon>Sutterellaceae</taxon>
        <taxon>Parasutterella</taxon>
    </lineage>
</organism>
<evidence type="ECO:0000313" key="3">
    <source>
        <dbReference type="EMBL" id="MBM6928359.1"/>
    </source>
</evidence>
<gene>
    <name evidence="3" type="ORF">H5985_03645</name>
</gene>
<dbReference type="Proteomes" id="UP000777002">
    <property type="component" value="Unassembled WGS sequence"/>
</dbReference>